<gene>
    <name evidence="3" type="primary">dnaC</name>
    <name evidence="3" type="ORF">CLPU_32c00060</name>
</gene>
<accession>A0A0L0W667</accession>
<keyword evidence="1" id="KW-0175">Coiled coil</keyword>
<dbReference type="AlphaFoldDB" id="A0A0L0W667"/>
<dbReference type="GO" id="GO:0005524">
    <property type="term" value="F:ATP binding"/>
    <property type="evidence" value="ECO:0007669"/>
    <property type="project" value="InterPro"/>
</dbReference>
<dbReference type="InterPro" id="IPR013317">
    <property type="entry name" value="DnaA_dom"/>
</dbReference>
<dbReference type="CDD" id="cd00009">
    <property type="entry name" value="AAA"/>
    <property type="match status" value="1"/>
</dbReference>
<name>A0A0L0W667_GOTPU</name>
<dbReference type="EMBL" id="LGSS01000032">
    <property type="protein sequence ID" value="KNF07023.1"/>
    <property type="molecule type" value="Genomic_DNA"/>
</dbReference>
<feature type="domain" description="AAA+ ATPase" evidence="2">
    <location>
        <begin position="183"/>
        <end position="310"/>
    </location>
</feature>
<dbReference type="Proteomes" id="UP000037267">
    <property type="component" value="Unassembled WGS sequence"/>
</dbReference>
<dbReference type="PANTHER" id="PTHR30050">
    <property type="entry name" value="CHROMOSOMAL REPLICATION INITIATOR PROTEIN DNAA"/>
    <property type="match status" value="1"/>
</dbReference>
<evidence type="ECO:0000256" key="1">
    <source>
        <dbReference type="SAM" id="Coils"/>
    </source>
</evidence>
<evidence type="ECO:0000313" key="3">
    <source>
        <dbReference type="EMBL" id="KNF07023.1"/>
    </source>
</evidence>
<dbReference type="RefSeq" id="WP_050379008.1">
    <property type="nucleotide sequence ID" value="NZ_LGSS01000032.1"/>
</dbReference>
<dbReference type="PANTHER" id="PTHR30050:SF4">
    <property type="entry name" value="ATP-BINDING PROTEIN RV3427C IN INSERTION SEQUENCE-RELATED"/>
    <property type="match status" value="1"/>
</dbReference>
<dbReference type="InterPro" id="IPR027417">
    <property type="entry name" value="P-loop_NTPase"/>
</dbReference>
<dbReference type="Gene3D" id="3.40.50.300">
    <property type="entry name" value="P-loop containing nucleotide triphosphate hydrolases"/>
    <property type="match status" value="1"/>
</dbReference>
<keyword evidence="4" id="KW-1185">Reference proteome</keyword>
<dbReference type="InterPro" id="IPR003593">
    <property type="entry name" value="AAA+_ATPase"/>
</dbReference>
<dbReference type="PATRIC" id="fig|1503.3.peg.1808"/>
<feature type="coiled-coil region" evidence="1">
    <location>
        <begin position="59"/>
        <end position="86"/>
    </location>
</feature>
<evidence type="ECO:0000259" key="2">
    <source>
        <dbReference type="SMART" id="SM00382"/>
    </source>
</evidence>
<evidence type="ECO:0000313" key="4">
    <source>
        <dbReference type="Proteomes" id="UP000037267"/>
    </source>
</evidence>
<proteinExistence type="predicted"/>
<protein>
    <submittedName>
        <fullName evidence="3">DNA replication protein DnaC</fullName>
    </submittedName>
</protein>
<dbReference type="NCBIfam" id="NF005304">
    <property type="entry name" value="PRK06835.1"/>
    <property type="match status" value="1"/>
</dbReference>
<organism evidence="3 4">
    <name type="scientific">Gottschalkia purinilytica</name>
    <name type="common">Clostridium purinilyticum</name>
    <dbReference type="NCBI Taxonomy" id="1503"/>
    <lineage>
        <taxon>Bacteria</taxon>
        <taxon>Bacillati</taxon>
        <taxon>Bacillota</taxon>
        <taxon>Tissierellia</taxon>
        <taxon>Tissierellales</taxon>
        <taxon>Gottschalkiaceae</taxon>
        <taxon>Gottschalkia</taxon>
    </lineage>
</organism>
<dbReference type="SUPFAM" id="SSF52540">
    <property type="entry name" value="P-loop containing nucleoside triphosphate hydrolases"/>
    <property type="match status" value="1"/>
</dbReference>
<dbReference type="Pfam" id="PF00308">
    <property type="entry name" value="Bac_DnaA"/>
    <property type="match status" value="1"/>
</dbReference>
<dbReference type="GO" id="GO:0006260">
    <property type="term" value="P:DNA replication"/>
    <property type="evidence" value="ECO:0007669"/>
    <property type="project" value="TreeGrafter"/>
</dbReference>
<dbReference type="SMART" id="SM00382">
    <property type="entry name" value="AAA"/>
    <property type="match status" value="1"/>
</dbReference>
<sequence length="330" mass="38659">MHKSLKDILRGYEKRRDKAIYEQKLRQKEVYSKVPKIQEIDSEISKTGLLISKALLHDPSSYQEKVNEIKNKMENLKREKAILMTENNIPIEYLDINYTCNDCSDTGFLENGNKCRCLKQSMIKNAYEMSNIEYQLKKENFKTFNIDIFSNEPFENKKLTPRQNILEILHTCEGFCFNFDKNNGENLLFYGTTGLGKTFMCNCIAKNLLDKGKIVIYQTAFKILEIIEDHKFRRNHNSEFSDEEYNLLFEADLLVIDDLGTELTNTFTNTEIFNIVNSRLLQGNKTIISTNLSPIEIANVYTDRIFSRIFSKFTILKFYGPDLRWEAKQK</sequence>
<reference evidence="4" key="1">
    <citation type="submission" date="2015-07" db="EMBL/GenBank/DDBJ databases">
        <title>Draft genome sequence of the purine-degrading Gottschalkia purinilyticum DSM 1384 (formerly Clostridium purinilyticum).</title>
        <authorList>
            <person name="Poehlein A."/>
            <person name="Schiel-Bengelsdorf B."/>
            <person name="Bengelsdorf F.R."/>
            <person name="Daniel R."/>
            <person name="Duerre P."/>
        </authorList>
    </citation>
    <scope>NUCLEOTIDE SEQUENCE [LARGE SCALE GENOMIC DNA]</scope>
    <source>
        <strain evidence="4">DSM 1384</strain>
    </source>
</reference>
<comment type="caution">
    <text evidence="3">The sequence shown here is derived from an EMBL/GenBank/DDBJ whole genome shotgun (WGS) entry which is preliminary data.</text>
</comment>
<dbReference type="STRING" id="1503.CLPU_32c00060"/>